<feature type="region of interest" description="Disordered" evidence="1">
    <location>
        <begin position="163"/>
        <end position="192"/>
    </location>
</feature>
<evidence type="ECO:0000313" key="3">
    <source>
        <dbReference type="EMBL" id="KAL2046989.1"/>
    </source>
</evidence>
<comment type="caution">
    <text evidence="3">The sequence shown here is derived from an EMBL/GenBank/DDBJ whole genome shotgun (WGS) entry which is preliminary data.</text>
</comment>
<keyword evidence="2" id="KW-0812">Transmembrane</keyword>
<feature type="transmembrane region" description="Helical" evidence="2">
    <location>
        <begin position="129"/>
        <end position="155"/>
    </location>
</feature>
<organism evidence="3 4">
    <name type="scientific">Stereocaulon virgatum</name>
    <dbReference type="NCBI Taxonomy" id="373712"/>
    <lineage>
        <taxon>Eukaryota</taxon>
        <taxon>Fungi</taxon>
        <taxon>Dikarya</taxon>
        <taxon>Ascomycota</taxon>
        <taxon>Pezizomycotina</taxon>
        <taxon>Lecanoromycetes</taxon>
        <taxon>OSLEUM clade</taxon>
        <taxon>Lecanoromycetidae</taxon>
        <taxon>Lecanorales</taxon>
        <taxon>Lecanorineae</taxon>
        <taxon>Stereocaulaceae</taxon>
        <taxon>Stereocaulon</taxon>
    </lineage>
</organism>
<proteinExistence type="predicted"/>
<evidence type="ECO:0008006" key="5">
    <source>
        <dbReference type="Google" id="ProtNLM"/>
    </source>
</evidence>
<feature type="compositionally biased region" description="Polar residues" evidence="1">
    <location>
        <begin position="86"/>
        <end position="95"/>
    </location>
</feature>
<name>A0ABR4AN79_9LECA</name>
<feature type="compositionally biased region" description="Polar residues" evidence="1">
    <location>
        <begin position="1"/>
        <end position="11"/>
    </location>
</feature>
<keyword evidence="2" id="KW-0472">Membrane</keyword>
<reference evidence="3 4" key="1">
    <citation type="submission" date="2024-09" db="EMBL/GenBank/DDBJ databases">
        <title>Rethinking Asexuality: The Enigmatic Case of Functional Sexual Genes in Lepraria (Stereocaulaceae).</title>
        <authorList>
            <person name="Doellman M."/>
            <person name="Sun Y."/>
            <person name="Barcenas-Pena A."/>
            <person name="Lumbsch H.T."/>
            <person name="Grewe F."/>
        </authorList>
    </citation>
    <scope>NUCLEOTIDE SEQUENCE [LARGE SCALE GENOMIC DNA]</scope>
    <source>
        <strain evidence="3 4">Mercado 3170</strain>
    </source>
</reference>
<feature type="region of interest" description="Disordered" evidence="1">
    <location>
        <begin position="1"/>
        <end position="42"/>
    </location>
</feature>
<dbReference type="Proteomes" id="UP001590950">
    <property type="component" value="Unassembled WGS sequence"/>
</dbReference>
<sequence>MNRSISTTTPDSPDVYPNDSASNSRRFSRTFDRHSIPTTQATSWSRKLQRLNSTHICHHQRAIARVTKWLSGPAFDTPLPDPPFSNPQMQGTSHDQIPPPAPHQPNAPQHHAHNYISNCKCIATGVADIALITLGCVAFVPFTIVIMTITTVVLAPRLIWNGPDGVGRDKEKGRGKGSGVFAEEKRSRLTPL</sequence>
<dbReference type="EMBL" id="JBEFKJ010000003">
    <property type="protein sequence ID" value="KAL2046989.1"/>
    <property type="molecule type" value="Genomic_DNA"/>
</dbReference>
<feature type="compositionally biased region" description="Basic and acidic residues" evidence="1">
    <location>
        <begin position="182"/>
        <end position="192"/>
    </location>
</feature>
<evidence type="ECO:0000256" key="2">
    <source>
        <dbReference type="SAM" id="Phobius"/>
    </source>
</evidence>
<keyword evidence="2" id="KW-1133">Transmembrane helix</keyword>
<evidence type="ECO:0000256" key="1">
    <source>
        <dbReference type="SAM" id="MobiDB-lite"/>
    </source>
</evidence>
<gene>
    <name evidence="3" type="ORF">N7G274_001007</name>
</gene>
<protein>
    <recommendedName>
        <fullName evidence="5">Transmembrane protein</fullName>
    </recommendedName>
</protein>
<accession>A0ABR4AN79</accession>
<feature type="region of interest" description="Disordered" evidence="1">
    <location>
        <begin position="76"/>
        <end position="110"/>
    </location>
</feature>
<evidence type="ECO:0000313" key="4">
    <source>
        <dbReference type="Proteomes" id="UP001590950"/>
    </source>
</evidence>
<keyword evidence="4" id="KW-1185">Reference proteome</keyword>